<organism evidence="1">
    <name type="scientific">Cupriavidus taiwanensis</name>
    <dbReference type="NCBI Taxonomy" id="164546"/>
    <lineage>
        <taxon>Bacteria</taxon>
        <taxon>Pseudomonadati</taxon>
        <taxon>Pseudomonadota</taxon>
        <taxon>Betaproteobacteria</taxon>
        <taxon>Burkholderiales</taxon>
        <taxon>Burkholderiaceae</taxon>
        <taxon>Cupriavidus</taxon>
    </lineage>
</organism>
<name>A0A375HES4_9BURK</name>
<reference evidence="1" key="1">
    <citation type="submission" date="2018-01" db="EMBL/GenBank/DDBJ databases">
        <authorList>
            <person name="Gaut B.S."/>
            <person name="Morton B.R."/>
            <person name="Clegg M.T."/>
            <person name="Duvall M.R."/>
        </authorList>
    </citation>
    <scope>NUCLEOTIDE SEQUENCE</scope>
    <source>
        <strain evidence="1">Cupriavidus taiwanensis STM 8555</strain>
    </source>
</reference>
<protein>
    <submittedName>
        <fullName evidence="1">Uncharacterized protein</fullName>
    </submittedName>
</protein>
<gene>
    <name evidence="1" type="ORF">CBM2612_P0192</name>
</gene>
<dbReference type="AlphaFoldDB" id="A0A375HES4"/>
<keyword evidence="1" id="KW-0614">Plasmid</keyword>
<dbReference type="EMBL" id="LT984809">
    <property type="protein sequence ID" value="SPD48847.1"/>
    <property type="molecule type" value="Genomic_DNA"/>
</dbReference>
<geneLocation type="plasmid" evidence="1">
    <name>I</name>
</geneLocation>
<sequence length="62" mass="7150">MRFNNFGFMCSPSNMRPSLDCYCAMPRCLGRDDGTLMRDSYHQHSLVETSVEQAVLQILDNF</sequence>
<evidence type="ECO:0000313" key="1">
    <source>
        <dbReference type="EMBL" id="SPD48847.1"/>
    </source>
</evidence>
<accession>A0A375HES4</accession>
<proteinExistence type="predicted"/>